<dbReference type="InterPro" id="IPR000413">
    <property type="entry name" value="Integrin_alpha"/>
</dbReference>
<dbReference type="InterPro" id="IPR026444">
    <property type="entry name" value="Secre_tail"/>
</dbReference>
<sequence length="1279" mass="131323">GTTIGGTGLFDAPEWTVEGDTANAFLGISVSTAGDVNGDGYDDVLVGATGYSFDETAEGAAFLYLGTAGGLGTSPDWTLLGGQAGARAGVVACAGDVNNDGYDDVIIGTPQYDTAGVDAGRVQVFHGSPSGLSSTPDWVVEASQTGEWFGWAVAGAGDLNGDGFDDIIVGSRFVDYPELNEGRALVWYGSASGITGGPTVLQADQAGAQMGFAVSSAGDVNGDGYDDVLVGAPYFDDTSADSGRTFCYYGGPSGVSTSWDWYLWVSDGGAHNGYSVAPAGDVNGDGYDDIIIGMPDFDRPTVDEGVALVVSGSSTGLPSQLASWLQQGYQEGAGFGRFVAGVGDVTGNGYDDIAVDAMSYDGTYVDGGKVFVYEGGPDGVSDTPFATAEGEQVDARFGASVGPSGDILGTGASGILLGSHGFSNPDYQEGKAYYFSSVDPDLSSSIMWNGLGDAVSWHDPDNWNLARTPVLGDTVLIPNVTETSEVIFGSGSTSIYSLYSFENLRLTGGTLEIDTDSSLSDSLVLETGAVLACAEALQVSGPMLWTGGTLQGAGTTTATGGLTIEGSGPKELRLEHTLENAGPATWDGSGPIRMEAGTRLSNEIGGSFDLVGSGDIEWVTGGVGGPPLLVNDGVLSKTSSTPITIEADVESYGTLEVLGGRLNVTGDLTNFSPGTQRLNFGTFVVADTLEFPGADIRRNAANVTLDGTTAAIVAPGDNPALTSFEENTGSFVANDVELVTPDFDNYGTISVGSGTTWTVDGATDLFRQFGGTTRIEGGGLLNAVTIDIDGGDLNGNGAAGGGFGSTLTNAGELRPGSSPGTLDILGIYIQNDESASYVCEVGGYGRGTGYDFVNVSEGAELGGRLDFRLIDPSGFIPAVGDTFTVLKAATITGAFDVVDSFGLQLRQETIGDSCNLIVEDVHLKRFVGGGSTSWFTPESWDPPGIPDQDSDILLSGLVTIDQAGAEADEIVVRAPNAGSAVLAITGGSLTARSLRTESGDLFLQGASAALRTETLEVLSGATFFWGSGTIELLGPSGHFLYANSPNSYLSVGSGSHLVGSGMVTAGTVENGGSIRPGDAGQPGTLTIDGDFVQNAMGSLEVEMGGTSPEQYDRVVVTGGASLGGSLVSSLVGGFVPQPTDQFQVMTFANRSGEFDLVEGATALYSATDVVLEQLESSDVGDPMAIPLVFALHPVRPNPSPVGTAIRYDLAQSTDVNLVVYDVSGRAVRTLLDGTNQAAGRYTADWDGLSDAGFAMPSGVYFYALETPQFSGTRRFVLLK</sequence>
<dbReference type="GO" id="GO:0007155">
    <property type="term" value="P:cell adhesion"/>
    <property type="evidence" value="ECO:0007669"/>
    <property type="project" value="InterPro"/>
</dbReference>
<dbReference type="Proteomes" id="UP000739538">
    <property type="component" value="Unassembled WGS sequence"/>
</dbReference>
<keyword evidence="2" id="KW-0677">Repeat</keyword>
<dbReference type="InterPro" id="IPR013519">
    <property type="entry name" value="Int_alpha_beta-p"/>
</dbReference>
<dbReference type="Pfam" id="PF13860">
    <property type="entry name" value="FlgD_ig"/>
    <property type="match status" value="1"/>
</dbReference>
<accession>A0A956NJE7</accession>
<reference evidence="6" key="1">
    <citation type="submission" date="2020-04" db="EMBL/GenBank/DDBJ databases">
        <authorList>
            <person name="Zhang T."/>
        </authorList>
    </citation>
    <scope>NUCLEOTIDE SEQUENCE</scope>
    <source>
        <strain evidence="6">HKST-UBA02</strain>
    </source>
</reference>
<keyword evidence="3" id="KW-0378">Hydrolase</keyword>
<dbReference type="GO" id="GO:0016787">
    <property type="term" value="F:hydrolase activity"/>
    <property type="evidence" value="ECO:0007669"/>
    <property type="project" value="UniProtKB-KW"/>
</dbReference>
<dbReference type="Gene3D" id="2.130.10.130">
    <property type="entry name" value="Integrin alpha, N-terminal"/>
    <property type="match status" value="4"/>
</dbReference>
<evidence type="ECO:0000256" key="1">
    <source>
        <dbReference type="ARBA" id="ARBA00022729"/>
    </source>
</evidence>
<keyword evidence="4" id="KW-0325">Glycoprotein</keyword>
<evidence type="ECO:0000259" key="5">
    <source>
        <dbReference type="Pfam" id="PF13860"/>
    </source>
</evidence>
<evidence type="ECO:0000256" key="3">
    <source>
        <dbReference type="ARBA" id="ARBA00022801"/>
    </source>
</evidence>
<evidence type="ECO:0000256" key="2">
    <source>
        <dbReference type="ARBA" id="ARBA00022737"/>
    </source>
</evidence>
<proteinExistence type="predicted"/>
<evidence type="ECO:0000313" key="7">
    <source>
        <dbReference type="Proteomes" id="UP000739538"/>
    </source>
</evidence>
<evidence type="ECO:0000256" key="4">
    <source>
        <dbReference type="ARBA" id="ARBA00023180"/>
    </source>
</evidence>
<dbReference type="NCBIfam" id="TIGR04183">
    <property type="entry name" value="Por_Secre_tail"/>
    <property type="match status" value="1"/>
</dbReference>
<dbReference type="SUPFAM" id="SSF51126">
    <property type="entry name" value="Pectin lyase-like"/>
    <property type="match status" value="1"/>
</dbReference>
<dbReference type="AlphaFoldDB" id="A0A956NJE7"/>
<comment type="caution">
    <text evidence="6">The sequence shown here is derived from an EMBL/GenBank/DDBJ whole genome shotgun (WGS) entry which is preliminary data.</text>
</comment>
<keyword evidence="1" id="KW-0732">Signal</keyword>
<dbReference type="PROSITE" id="PS51470">
    <property type="entry name" value="FG_GAP"/>
    <property type="match status" value="7"/>
</dbReference>
<feature type="domain" description="FlgD/Vpr Ig-like" evidence="5">
    <location>
        <begin position="1205"/>
        <end position="1262"/>
    </location>
</feature>
<dbReference type="PANTHER" id="PTHR23221:SF7">
    <property type="entry name" value="PHOSPHATIDYLINOSITOL-GLYCAN-SPECIFIC PHOSPHOLIPASE D"/>
    <property type="match status" value="1"/>
</dbReference>
<dbReference type="Gene3D" id="2.60.40.4070">
    <property type="match status" value="1"/>
</dbReference>
<evidence type="ECO:0000313" key="6">
    <source>
        <dbReference type="EMBL" id="MCA9758898.1"/>
    </source>
</evidence>
<name>A0A956NJE7_UNCEI</name>
<dbReference type="EMBL" id="JAGQHS010000227">
    <property type="protein sequence ID" value="MCA9758898.1"/>
    <property type="molecule type" value="Genomic_DNA"/>
</dbReference>
<dbReference type="InterPro" id="IPR013517">
    <property type="entry name" value="FG-GAP"/>
</dbReference>
<feature type="non-terminal residue" evidence="6">
    <location>
        <position position="1"/>
    </location>
</feature>
<dbReference type="SMART" id="SM00191">
    <property type="entry name" value="Int_alpha"/>
    <property type="match status" value="6"/>
</dbReference>
<dbReference type="SUPFAM" id="SSF69318">
    <property type="entry name" value="Integrin alpha N-terminal domain"/>
    <property type="match status" value="2"/>
</dbReference>
<dbReference type="InterPro" id="IPR025965">
    <property type="entry name" value="FlgD/Vpr_Ig-like"/>
</dbReference>
<gene>
    <name evidence="6" type="ORF">KDA27_24095</name>
</gene>
<dbReference type="PRINTS" id="PR01185">
    <property type="entry name" value="INTEGRINA"/>
</dbReference>
<dbReference type="Pfam" id="PF01839">
    <property type="entry name" value="FG-GAP"/>
    <property type="match status" value="5"/>
</dbReference>
<dbReference type="GO" id="GO:0008305">
    <property type="term" value="C:integrin complex"/>
    <property type="evidence" value="ECO:0007669"/>
    <property type="project" value="InterPro"/>
</dbReference>
<protein>
    <submittedName>
        <fullName evidence="6">FG-GAP repeat protein</fullName>
    </submittedName>
</protein>
<dbReference type="InterPro" id="IPR028994">
    <property type="entry name" value="Integrin_alpha_N"/>
</dbReference>
<organism evidence="6 7">
    <name type="scientific">Eiseniibacteriota bacterium</name>
    <dbReference type="NCBI Taxonomy" id="2212470"/>
    <lineage>
        <taxon>Bacteria</taxon>
        <taxon>Candidatus Eiseniibacteriota</taxon>
    </lineage>
</organism>
<dbReference type="InterPro" id="IPR011050">
    <property type="entry name" value="Pectin_lyase_fold/virulence"/>
</dbReference>
<dbReference type="PANTHER" id="PTHR23221">
    <property type="entry name" value="GLYCOSYLPHOSPHATIDYLINOSITOL PHOSPHOLIPASE D"/>
    <property type="match status" value="1"/>
</dbReference>
<reference evidence="6" key="2">
    <citation type="journal article" date="2021" name="Microbiome">
        <title>Successional dynamics and alternative stable states in a saline activated sludge microbial community over 9 years.</title>
        <authorList>
            <person name="Wang Y."/>
            <person name="Ye J."/>
            <person name="Ju F."/>
            <person name="Liu L."/>
            <person name="Boyd J.A."/>
            <person name="Deng Y."/>
            <person name="Parks D.H."/>
            <person name="Jiang X."/>
            <person name="Yin X."/>
            <person name="Woodcroft B.J."/>
            <person name="Tyson G.W."/>
            <person name="Hugenholtz P."/>
            <person name="Polz M.F."/>
            <person name="Zhang T."/>
        </authorList>
    </citation>
    <scope>NUCLEOTIDE SEQUENCE</scope>
    <source>
        <strain evidence="6">HKST-UBA02</strain>
    </source>
</reference>